<dbReference type="AlphaFoldDB" id="A0A1I5UV35"/>
<dbReference type="EMBL" id="FOXW01000001">
    <property type="protein sequence ID" value="SFP99093.1"/>
    <property type="molecule type" value="Genomic_DNA"/>
</dbReference>
<dbReference type="OrthoDB" id="1551032at2"/>
<dbReference type="STRING" id="82801.SAMN04488506_0205"/>
<accession>A0A1I5UV35</accession>
<keyword evidence="3" id="KW-1185">Reference proteome</keyword>
<sequence length="226" mass="26419">MDCEKLQRKLDKNTSYRKREISNLSIQIQATDGEIKDSLLRAAFTIIYAHFEGFSVEAIRLFLQHINFKEIPVKSLDYHLQTLHHTKKIIDVKKSTKKRKFNELTTAILLEKNTIFKVEEKDKSIVSAESNLKFDVIEDLLFYLGITTEKFILLSDKQSNLSTKQEFIDRSILNVRNKIAHGENVKVSIDEFEEVKSFILDYMDTLSNYIMDISINETYKMPIKEV</sequence>
<dbReference type="InterPro" id="IPR041519">
    <property type="entry name" value="HEPN_RiboL-PSP"/>
</dbReference>
<evidence type="ECO:0000313" key="3">
    <source>
        <dbReference type="Proteomes" id="UP000199136"/>
    </source>
</evidence>
<protein>
    <recommendedName>
        <fullName evidence="1">RiboL-PSP-HEPN domain-containing protein</fullName>
    </recommendedName>
</protein>
<evidence type="ECO:0000259" key="1">
    <source>
        <dbReference type="Pfam" id="PF18735"/>
    </source>
</evidence>
<reference evidence="2 3" key="1">
    <citation type="submission" date="2016-10" db="EMBL/GenBank/DDBJ databases">
        <authorList>
            <person name="de Groot N.N."/>
        </authorList>
    </citation>
    <scope>NUCLEOTIDE SEQUENCE [LARGE SCALE GENOMIC DNA]</scope>
    <source>
        <strain evidence="2 3">DSM 20581</strain>
    </source>
</reference>
<dbReference type="RefSeq" id="WP_092479290.1">
    <property type="nucleotide sequence ID" value="NZ_FOXW01000001.1"/>
</dbReference>
<evidence type="ECO:0000313" key="2">
    <source>
        <dbReference type="EMBL" id="SFP99093.1"/>
    </source>
</evidence>
<proteinExistence type="predicted"/>
<dbReference type="Pfam" id="PF18735">
    <property type="entry name" value="HEPN_RiboL-PSP"/>
    <property type="match status" value="1"/>
</dbReference>
<feature type="domain" description="RiboL-PSP-HEPN" evidence="1">
    <location>
        <begin position="14"/>
        <end position="211"/>
    </location>
</feature>
<dbReference type="Proteomes" id="UP000199136">
    <property type="component" value="Unassembled WGS sequence"/>
</dbReference>
<name>A0A1I5UV35_9LACT</name>
<organism evidence="2 3">
    <name type="scientific">Desemzia incerta</name>
    <dbReference type="NCBI Taxonomy" id="82801"/>
    <lineage>
        <taxon>Bacteria</taxon>
        <taxon>Bacillati</taxon>
        <taxon>Bacillota</taxon>
        <taxon>Bacilli</taxon>
        <taxon>Lactobacillales</taxon>
        <taxon>Carnobacteriaceae</taxon>
        <taxon>Desemzia</taxon>
    </lineage>
</organism>
<gene>
    <name evidence="2" type="ORF">SAMN04488506_0205</name>
</gene>